<dbReference type="PANTHER" id="PTHR21666">
    <property type="entry name" value="PEPTIDASE-RELATED"/>
    <property type="match status" value="1"/>
</dbReference>
<dbReference type="EMBL" id="JABEMA010000017">
    <property type="protein sequence ID" value="NNH22035.1"/>
    <property type="molecule type" value="Genomic_DNA"/>
</dbReference>
<dbReference type="GO" id="GO:0004222">
    <property type="term" value="F:metalloendopeptidase activity"/>
    <property type="evidence" value="ECO:0007669"/>
    <property type="project" value="TreeGrafter"/>
</dbReference>
<dbReference type="SUPFAM" id="SSF51261">
    <property type="entry name" value="Duplicated hybrid motif"/>
    <property type="match status" value="1"/>
</dbReference>
<dbReference type="CDD" id="cd12797">
    <property type="entry name" value="M23_peptidase"/>
    <property type="match status" value="1"/>
</dbReference>
<name>A0A849BL27_9ACTN</name>
<dbReference type="Gene3D" id="2.70.70.10">
    <property type="entry name" value="Glucose Permease (Domain IIA)"/>
    <property type="match status" value="1"/>
</dbReference>
<dbReference type="InterPro" id="IPR050570">
    <property type="entry name" value="Cell_wall_metabolism_enzyme"/>
</dbReference>
<feature type="signal peptide" evidence="3">
    <location>
        <begin position="1"/>
        <end position="40"/>
    </location>
</feature>
<feature type="domain" description="M23ase beta-sheet core" evidence="4">
    <location>
        <begin position="347"/>
        <end position="445"/>
    </location>
</feature>
<dbReference type="InterPro" id="IPR016047">
    <property type="entry name" value="M23ase_b-sheet_dom"/>
</dbReference>
<dbReference type="Gene3D" id="6.10.250.3150">
    <property type="match status" value="1"/>
</dbReference>
<gene>
    <name evidence="5" type="ORF">HLB09_02810</name>
</gene>
<feature type="region of interest" description="Disordered" evidence="2">
    <location>
        <begin position="281"/>
        <end position="335"/>
    </location>
</feature>
<dbReference type="InterPro" id="IPR011055">
    <property type="entry name" value="Dup_hybrid_motif"/>
</dbReference>
<protein>
    <submittedName>
        <fullName evidence="5">Peptidoglycan DD-metalloendopeptidase family protein</fullName>
    </submittedName>
</protein>
<evidence type="ECO:0000313" key="6">
    <source>
        <dbReference type="Proteomes" id="UP000555552"/>
    </source>
</evidence>
<evidence type="ECO:0000256" key="3">
    <source>
        <dbReference type="SAM" id="SignalP"/>
    </source>
</evidence>
<evidence type="ECO:0000256" key="2">
    <source>
        <dbReference type="SAM" id="MobiDB-lite"/>
    </source>
</evidence>
<feature type="region of interest" description="Disordered" evidence="2">
    <location>
        <begin position="113"/>
        <end position="136"/>
    </location>
</feature>
<evidence type="ECO:0000259" key="4">
    <source>
        <dbReference type="Pfam" id="PF01551"/>
    </source>
</evidence>
<keyword evidence="1 3" id="KW-0732">Signal</keyword>
<evidence type="ECO:0000256" key="1">
    <source>
        <dbReference type="ARBA" id="ARBA00022729"/>
    </source>
</evidence>
<dbReference type="Pfam" id="PF01551">
    <property type="entry name" value="Peptidase_M23"/>
    <property type="match status" value="1"/>
</dbReference>
<comment type="caution">
    <text evidence="5">The sequence shown here is derived from an EMBL/GenBank/DDBJ whole genome shotgun (WGS) entry which is preliminary data.</text>
</comment>
<sequence length="449" mass="46450">MSLPPASALVRPRCLLRPAVAALGLALAVSFVPGGGPATAAPGDGAKADKQAVDQALHALQEDLVGTSEELTSAYAEYAAVQEQLPGAQKAADLARQVQAEAQAQADDLAQRLSASQKAQTAAEESVRETEQAMTASRSNLGNIAASAYRSNGVPKGLALAMGSADPDDFASSTAAVSSLSTAEKDVLAALSSDEAVRQSATTRLAAVRQQVADLKAEAEQKLAVATEAADAAAQRQAEVEALVARQQQAVATIESRQAEEQARMDQLQAESDSLGAQLRSIAEEERRKEEARRASEAAAAQASGRSAPSAVSRSTFRDAGGTFLRPEGRVSSPFGMRMHPIKHYMKMHTGQDFAAGCGTPIRAAADGEIVSAGSNGSYGNITVINHGIVRGQPVATAYAHMQSFAVTSGSVTRGQVIGYEGSTGGSTGCHLHFEVRVDGAPTDPMAWV</sequence>
<reference evidence="5 6" key="1">
    <citation type="submission" date="2020-05" db="EMBL/GenBank/DDBJ databases">
        <title>MicrobeNet Type strains.</title>
        <authorList>
            <person name="Nicholson A.C."/>
        </authorList>
    </citation>
    <scope>NUCLEOTIDE SEQUENCE [LARGE SCALE GENOMIC DNA]</scope>
    <source>
        <strain evidence="5 6">JCM 14547</strain>
    </source>
</reference>
<feature type="chain" id="PRO_5032324419" evidence="3">
    <location>
        <begin position="41"/>
        <end position="449"/>
    </location>
</feature>
<organism evidence="5 6">
    <name type="scientific">Pseudokineococcus marinus</name>
    <dbReference type="NCBI Taxonomy" id="351215"/>
    <lineage>
        <taxon>Bacteria</taxon>
        <taxon>Bacillati</taxon>
        <taxon>Actinomycetota</taxon>
        <taxon>Actinomycetes</taxon>
        <taxon>Kineosporiales</taxon>
        <taxon>Kineosporiaceae</taxon>
        <taxon>Pseudokineococcus</taxon>
    </lineage>
</organism>
<proteinExistence type="predicted"/>
<feature type="compositionally biased region" description="Low complexity" evidence="2">
    <location>
        <begin position="297"/>
        <end position="311"/>
    </location>
</feature>
<evidence type="ECO:0000313" key="5">
    <source>
        <dbReference type="EMBL" id="NNH22035.1"/>
    </source>
</evidence>
<feature type="compositionally biased region" description="Basic and acidic residues" evidence="2">
    <location>
        <begin position="282"/>
        <end position="296"/>
    </location>
</feature>
<accession>A0A849BL27</accession>
<keyword evidence="6" id="KW-1185">Reference proteome</keyword>
<dbReference type="AlphaFoldDB" id="A0A849BL27"/>
<dbReference type="PANTHER" id="PTHR21666:SF289">
    <property type="entry name" value="L-ALA--D-GLU ENDOPEPTIDASE"/>
    <property type="match status" value="1"/>
</dbReference>
<dbReference type="RefSeq" id="WP_171201891.1">
    <property type="nucleotide sequence ID" value="NZ_BAAANP010000005.1"/>
</dbReference>
<dbReference type="Proteomes" id="UP000555552">
    <property type="component" value="Unassembled WGS sequence"/>
</dbReference>